<evidence type="ECO:0000256" key="1">
    <source>
        <dbReference type="SAM" id="Phobius"/>
    </source>
</evidence>
<comment type="caution">
    <text evidence="2">The sequence shown here is derived from an EMBL/GenBank/DDBJ whole genome shotgun (WGS) entry which is preliminary data.</text>
</comment>
<dbReference type="AlphaFoldDB" id="A0A9X3B895"/>
<keyword evidence="1" id="KW-0472">Membrane</keyword>
<evidence type="ECO:0000313" key="2">
    <source>
        <dbReference type="EMBL" id="MCU7549396.1"/>
    </source>
</evidence>
<reference evidence="2" key="1">
    <citation type="submission" date="2022-09" db="EMBL/GenBank/DDBJ databases">
        <authorList>
            <person name="Yuan C."/>
            <person name="Ke Z."/>
        </authorList>
    </citation>
    <scope>NUCLEOTIDE SEQUENCE</scope>
    <source>
        <strain evidence="2">LB-8</strain>
    </source>
</reference>
<dbReference type="RefSeq" id="WP_279296836.1">
    <property type="nucleotide sequence ID" value="NZ_JAOTIF010000005.1"/>
</dbReference>
<dbReference type="Pfam" id="PF14023">
    <property type="entry name" value="Bestrophin-like"/>
    <property type="match status" value="1"/>
</dbReference>
<keyword evidence="3" id="KW-1185">Reference proteome</keyword>
<dbReference type="EMBL" id="JAOTIF010000005">
    <property type="protein sequence ID" value="MCU7549396.1"/>
    <property type="molecule type" value="Genomic_DNA"/>
</dbReference>
<gene>
    <name evidence="2" type="ORF">OCK74_09740</name>
</gene>
<keyword evidence="1" id="KW-0812">Transmembrane</keyword>
<organism evidence="2 3">
    <name type="scientific">Paraflavisolibacter caeni</name>
    <dbReference type="NCBI Taxonomy" id="2982496"/>
    <lineage>
        <taxon>Bacteria</taxon>
        <taxon>Pseudomonadati</taxon>
        <taxon>Bacteroidota</taxon>
        <taxon>Chitinophagia</taxon>
        <taxon>Chitinophagales</taxon>
        <taxon>Chitinophagaceae</taxon>
        <taxon>Paraflavisolibacter</taxon>
    </lineage>
</organism>
<proteinExistence type="predicted"/>
<keyword evidence="1" id="KW-1133">Transmembrane helix</keyword>
<sequence>MNITSFINFMPSWMLFILIIIVGMLIAEAGAYIAGKRLQKGEKEPDTPVNSALGAMLALLGFMLGFTFSITANRFAERRELVIRQANAIGTCYLRTSMIPERQKSEVRKLFREYVDNLLQIQKTENVNVPKSISRMNDIHLLIWNQTASLAKEDMDSELRSLFTSSVNEVIDIASERETIALLVRIPSILWISLIALFIMSMFLVGYQIASFDIRRIYSLPLLIGAVAMVLVLIAEMDSSEKKGFRISQKPLENVREMLQTNIP</sequence>
<feature type="transmembrane region" description="Helical" evidence="1">
    <location>
        <begin position="216"/>
        <end position="235"/>
    </location>
</feature>
<accession>A0A9X3B895</accession>
<reference evidence="2" key="2">
    <citation type="submission" date="2023-04" db="EMBL/GenBank/DDBJ databases">
        <title>Paracnuella aquatica gen. nov., sp. nov., a member of the family Chitinophagaceae isolated from a hot spring.</title>
        <authorList>
            <person name="Wang C."/>
        </authorList>
    </citation>
    <scope>NUCLEOTIDE SEQUENCE</scope>
    <source>
        <strain evidence="2">LB-8</strain>
    </source>
</reference>
<feature type="transmembrane region" description="Helical" evidence="1">
    <location>
        <begin position="53"/>
        <end position="76"/>
    </location>
</feature>
<feature type="transmembrane region" description="Helical" evidence="1">
    <location>
        <begin position="12"/>
        <end position="33"/>
    </location>
</feature>
<name>A0A9X3B895_9BACT</name>
<dbReference type="InterPro" id="IPR025333">
    <property type="entry name" value="DUF4239"/>
</dbReference>
<feature type="transmembrane region" description="Helical" evidence="1">
    <location>
        <begin position="189"/>
        <end position="210"/>
    </location>
</feature>
<dbReference type="Proteomes" id="UP001155483">
    <property type="component" value="Unassembled WGS sequence"/>
</dbReference>
<evidence type="ECO:0000313" key="3">
    <source>
        <dbReference type="Proteomes" id="UP001155483"/>
    </source>
</evidence>
<evidence type="ECO:0008006" key="4">
    <source>
        <dbReference type="Google" id="ProtNLM"/>
    </source>
</evidence>
<protein>
    <recommendedName>
        <fullName evidence="4">DUF4239 domain-containing protein</fullName>
    </recommendedName>
</protein>